<proteinExistence type="predicted"/>
<keyword evidence="1" id="KW-0472">Membrane</keyword>
<protein>
    <submittedName>
        <fullName evidence="2">Uncharacterized protein</fullName>
    </submittedName>
</protein>
<keyword evidence="1" id="KW-1133">Transmembrane helix</keyword>
<accession>A0A645HNL3</accession>
<organism evidence="2">
    <name type="scientific">bioreactor metagenome</name>
    <dbReference type="NCBI Taxonomy" id="1076179"/>
    <lineage>
        <taxon>unclassified sequences</taxon>
        <taxon>metagenomes</taxon>
        <taxon>ecological metagenomes</taxon>
    </lineage>
</organism>
<dbReference type="AlphaFoldDB" id="A0A645HNL3"/>
<dbReference type="EMBL" id="VSSQ01097030">
    <property type="protein sequence ID" value="MPN40547.1"/>
    <property type="molecule type" value="Genomic_DNA"/>
</dbReference>
<name>A0A645HNL3_9ZZZZ</name>
<evidence type="ECO:0000256" key="1">
    <source>
        <dbReference type="SAM" id="Phobius"/>
    </source>
</evidence>
<keyword evidence="1" id="KW-0812">Transmembrane</keyword>
<feature type="transmembrane region" description="Helical" evidence="1">
    <location>
        <begin position="47"/>
        <end position="64"/>
    </location>
</feature>
<evidence type="ECO:0000313" key="2">
    <source>
        <dbReference type="EMBL" id="MPN40547.1"/>
    </source>
</evidence>
<reference evidence="2" key="1">
    <citation type="submission" date="2019-08" db="EMBL/GenBank/DDBJ databases">
        <authorList>
            <person name="Kucharzyk K."/>
            <person name="Murdoch R.W."/>
            <person name="Higgins S."/>
            <person name="Loffler F."/>
        </authorList>
    </citation>
    <scope>NUCLEOTIDE SEQUENCE</scope>
</reference>
<sequence>MSNEEKNFEEIIKNSFNEVKVSKDYTERLLNKLYAEPSPSIHLRKNISSGLSFIFAGILMLVIYNTDIMSEILDIQLQLKLKTNIIQSNYKESFIKDNFGEDIK</sequence>
<comment type="caution">
    <text evidence="2">The sequence shown here is derived from an EMBL/GenBank/DDBJ whole genome shotgun (WGS) entry which is preliminary data.</text>
</comment>
<gene>
    <name evidence="2" type="ORF">SDC9_188085</name>
</gene>